<evidence type="ECO:0000256" key="6">
    <source>
        <dbReference type="ARBA" id="ARBA00022824"/>
    </source>
</evidence>
<keyword evidence="9 10" id="KW-0472">Membrane</keyword>
<evidence type="ECO:0000256" key="2">
    <source>
        <dbReference type="ARBA" id="ARBA00006931"/>
    </source>
</evidence>
<dbReference type="SUPFAM" id="SSF53474">
    <property type="entry name" value="alpha/beta-Hydrolases"/>
    <property type="match status" value="1"/>
</dbReference>
<dbReference type="Gene3D" id="3.40.50.1820">
    <property type="entry name" value="alpha/beta hydrolase"/>
    <property type="match status" value="1"/>
</dbReference>
<name>A0A8H5F2X5_9AGAR</name>
<evidence type="ECO:0000256" key="10">
    <source>
        <dbReference type="RuleBase" id="RU365011"/>
    </source>
</evidence>
<evidence type="ECO:0000259" key="12">
    <source>
        <dbReference type="Pfam" id="PF25140"/>
    </source>
</evidence>
<keyword evidence="7 10" id="KW-0653">Protein transport</keyword>
<keyword evidence="5 10" id="KW-0378">Hydrolase</keyword>
<dbReference type="Proteomes" id="UP000567179">
    <property type="component" value="Unassembled WGS sequence"/>
</dbReference>
<dbReference type="EMBL" id="JAACJJ010000028">
    <property type="protein sequence ID" value="KAF5321343.1"/>
    <property type="molecule type" value="Genomic_DNA"/>
</dbReference>
<keyword evidence="3 10" id="KW-0813">Transport</keyword>
<feature type="transmembrane region" description="Helical" evidence="10">
    <location>
        <begin position="702"/>
        <end position="729"/>
    </location>
</feature>
<dbReference type="OrthoDB" id="348976at2759"/>
<dbReference type="InterPro" id="IPR029058">
    <property type="entry name" value="AB_hydrolase_fold"/>
</dbReference>
<keyword evidence="8 10" id="KW-1133">Transmembrane helix</keyword>
<feature type="transmembrane region" description="Helical" evidence="10">
    <location>
        <begin position="670"/>
        <end position="690"/>
    </location>
</feature>
<evidence type="ECO:0000256" key="1">
    <source>
        <dbReference type="ARBA" id="ARBA00004477"/>
    </source>
</evidence>
<dbReference type="Pfam" id="PF07819">
    <property type="entry name" value="PGAP1"/>
    <property type="match status" value="1"/>
</dbReference>
<dbReference type="PANTHER" id="PTHR15495:SF7">
    <property type="entry name" value="GPI INOSITOL-DEACYLASE"/>
    <property type="match status" value="1"/>
</dbReference>
<comment type="caution">
    <text evidence="13">The sequence shown here is derived from an EMBL/GenBank/DDBJ whole genome shotgun (WGS) entry which is preliminary data.</text>
</comment>
<dbReference type="GO" id="GO:0006505">
    <property type="term" value="P:GPI anchor metabolic process"/>
    <property type="evidence" value="ECO:0007669"/>
    <property type="project" value="TreeGrafter"/>
</dbReference>
<evidence type="ECO:0000256" key="5">
    <source>
        <dbReference type="ARBA" id="ARBA00022801"/>
    </source>
</evidence>
<proteinExistence type="inferred from homology"/>
<dbReference type="InterPro" id="IPR039529">
    <property type="entry name" value="PGAP1/BST1"/>
</dbReference>
<protein>
    <recommendedName>
        <fullName evidence="10">GPI inositol-deacylase</fullName>
        <ecNumber evidence="10">3.1.-.-</ecNumber>
    </recommendedName>
</protein>
<keyword evidence="6 10" id="KW-0256">Endoplasmic reticulum</keyword>
<dbReference type="GO" id="GO:0015031">
    <property type="term" value="P:protein transport"/>
    <property type="evidence" value="ECO:0007669"/>
    <property type="project" value="UniProtKB-KW"/>
</dbReference>
<dbReference type="EC" id="3.1.-.-" evidence="10"/>
<comment type="function">
    <text evidence="10">Involved in inositol deacylation of GPI-anchored proteins which plays important roles in the quality control and ER-associated degradation of GPI-anchored proteins.</text>
</comment>
<dbReference type="InterPro" id="IPR056824">
    <property type="entry name" value="PGAP1_TMD"/>
</dbReference>
<dbReference type="GO" id="GO:0005789">
    <property type="term" value="C:endoplasmic reticulum membrane"/>
    <property type="evidence" value="ECO:0007669"/>
    <property type="project" value="UniProtKB-SubCell"/>
</dbReference>
<dbReference type="Pfam" id="PF25140">
    <property type="entry name" value="PGAP1_TMD"/>
    <property type="match status" value="1"/>
</dbReference>
<organism evidence="13 14">
    <name type="scientific">Psilocybe cf. subviscida</name>
    <dbReference type="NCBI Taxonomy" id="2480587"/>
    <lineage>
        <taxon>Eukaryota</taxon>
        <taxon>Fungi</taxon>
        <taxon>Dikarya</taxon>
        <taxon>Basidiomycota</taxon>
        <taxon>Agaricomycotina</taxon>
        <taxon>Agaricomycetes</taxon>
        <taxon>Agaricomycetidae</taxon>
        <taxon>Agaricales</taxon>
        <taxon>Agaricineae</taxon>
        <taxon>Strophariaceae</taxon>
        <taxon>Psilocybe</taxon>
    </lineage>
</organism>
<sequence length="958" mass="104893">MPNLSGICFGVLSLLGVLVFYFSTLDISNNLSPQGCRMSWMSPSYVQQSQFNTSWSPLAARYSLWLYREVGWDMQQANDGGRASAPVLFIPGNAGSSHQVRSIASSASRQYYSAPNTVADEFKSRPIPPLDFYAVEFNEDLSAFHGSTLESETIYTSKAIDYILSLYPGGTKIIVMGHSMGGIVATSLLPSANISAIITMSTPHILPPARFDSRVDALYERLQTVLHNDPTPIVSICGGATDMMIPSESCIIPRVDEGVFRRTVFTSALEGAWTGVGHREMVWCHQVRWRVARAALELGGASTTTSRAAVLDKWLRDGHSLPPIFEPKQSLDISRVSNPQKLPPGKRLALNEPTISTTYLLPIQQEDDAPQKLTVLVSHGTILSVGPHNTIPLRVSVFSCQSSDSTDCKPFSPNTLKLIPNPARGSTFPVPHEGSDESAGVVFFESIVPPESKHQWVAITVEGADGRGWVVADVAPQEKIVDSISTLRAAFGASSVPVPATKGLSISFSFPNLLSNSLVVYRVATQQYAMPSCSGGFAKLSPVDSLLPPLLMHTPHPTETHYYPLTNIHRRRNLLHSHLTAPFIFCAAHFASHVNFTIITSGEPDCRRELKHVDIGIDWSATLGRWASRYLHTIVSWSAGITGVVIYLAWMQADSDGGTMPSVDESLAKYNSMVFHYLAPASLLLAVVPLPESLYLGNNGTLFLAPIAPVILTISSGLVNITWALLLLFQKAIGRSASWFSGSRAEQVSVARTTIVSLSVICLAIFLFVPWQVAYLGCWLLHFHTCAVSYHRCGSFKPKAEEVQAVPLLRRSGEISSQNEARHHAQDASKVERDALNHNMHLLLFLTWLLPLTAPVLAVWVRTLLTAGYTTPFDGDHNFLAVLPFLIVVDFCSWAQPPILVKANVEKRLPLRWLFVAMAGVAFIFGSRKPYLVLDVARIATWIVLAFRIGRRYGGAAA</sequence>
<keyword evidence="14" id="KW-1185">Reference proteome</keyword>
<dbReference type="GO" id="GO:0050185">
    <property type="term" value="F:phosphatidylinositol deacylase activity"/>
    <property type="evidence" value="ECO:0007669"/>
    <property type="project" value="TreeGrafter"/>
</dbReference>
<evidence type="ECO:0000256" key="7">
    <source>
        <dbReference type="ARBA" id="ARBA00022927"/>
    </source>
</evidence>
<comment type="similarity">
    <text evidence="2 10">Belongs to the GPI inositol-deacylase family.</text>
</comment>
<feature type="transmembrane region" description="Helical" evidence="10">
    <location>
        <begin position="931"/>
        <end position="950"/>
    </location>
</feature>
<evidence type="ECO:0000256" key="9">
    <source>
        <dbReference type="ARBA" id="ARBA00023136"/>
    </source>
</evidence>
<evidence type="ECO:0000313" key="13">
    <source>
        <dbReference type="EMBL" id="KAF5321343.1"/>
    </source>
</evidence>
<feature type="domain" description="GPI inositol-deacylase transmembrane" evidence="12">
    <location>
        <begin position="691"/>
        <end position="944"/>
    </location>
</feature>
<feature type="transmembrane region" description="Helical" evidence="10">
    <location>
        <begin position="909"/>
        <end position="925"/>
    </location>
</feature>
<feature type="domain" description="GPI inositol-deacylase PGAP1-like alpha/beta" evidence="11">
    <location>
        <begin position="85"/>
        <end position="297"/>
    </location>
</feature>
<feature type="transmembrane region" description="Helical" evidence="10">
    <location>
        <begin position="630"/>
        <end position="650"/>
    </location>
</feature>
<reference evidence="13 14" key="1">
    <citation type="journal article" date="2020" name="ISME J.">
        <title>Uncovering the hidden diversity of litter-decomposition mechanisms in mushroom-forming fungi.</title>
        <authorList>
            <person name="Floudas D."/>
            <person name="Bentzer J."/>
            <person name="Ahren D."/>
            <person name="Johansson T."/>
            <person name="Persson P."/>
            <person name="Tunlid A."/>
        </authorList>
    </citation>
    <scope>NUCLEOTIDE SEQUENCE [LARGE SCALE GENOMIC DNA]</scope>
    <source>
        <strain evidence="13 14">CBS 101986</strain>
    </source>
</reference>
<dbReference type="PANTHER" id="PTHR15495">
    <property type="entry name" value="NEGATIVE REGULATOR OF VESICLE FORMATION-RELATED"/>
    <property type="match status" value="1"/>
</dbReference>
<evidence type="ECO:0000313" key="14">
    <source>
        <dbReference type="Proteomes" id="UP000567179"/>
    </source>
</evidence>
<feature type="transmembrane region" description="Helical" evidence="10">
    <location>
        <begin position="842"/>
        <end position="865"/>
    </location>
</feature>
<evidence type="ECO:0000259" key="11">
    <source>
        <dbReference type="Pfam" id="PF07819"/>
    </source>
</evidence>
<gene>
    <name evidence="13" type="ORF">D9619_000541</name>
</gene>
<evidence type="ECO:0000256" key="4">
    <source>
        <dbReference type="ARBA" id="ARBA00022692"/>
    </source>
</evidence>
<dbReference type="InterPro" id="IPR012908">
    <property type="entry name" value="PGAP1-ab_dom-like"/>
</dbReference>
<evidence type="ECO:0000256" key="3">
    <source>
        <dbReference type="ARBA" id="ARBA00022448"/>
    </source>
</evidence>
<evidence type="ECO:0000256" key="8">
    <source>
        <dbReference type="ARBA" id="ARBA00022989"/>
    </source>
</evidence>
<feature type="transmembrane region" description="Helical" evidence="10">
    <location>
        <begin position="877"/>
        <end position="897"/>
    </location>
</feature>
<dbReference type="AlphaFoldDB" id="A0A8H5F2X5"/>
<accession>A0A8H5F2X5</accession>
<keyword evidence="4 10" id="KW-0812">Transmembrane</keyword>
<comment type="subcellular location">
    <subcellularLocation>
        <location evidence="1">Endoplasmic reticulum membrane</location>
        <topology evidence="1">Multi-pass membrane protein</topology>
    </subcellularLocation>
</comment>
<dbReference type="GO" id="GO:0006888">
    <property type="term" value="P:endoplasmic reticulum to Golgi vesicle-mediated transport"/>
    <property type="evidence" value="ECO:0007669"/>
    <property type="project" value="TreeGrafter"/>
</dbReference>